<dbReference type="InterPro" id="IPR012902">
    <property type="entry name" value="N_methyl_site"/>
</dbReference>
<keyword evidence="1" id="KW-0812">Transmembrane</keyword>
<evidence type="ECO:0000313" key="3">
    <source>
        <dbReference type="Proteomes" id="UP000290244"/>
    </source>
</evidence>
<evidence type="ECO:0000313" key="2">
    <source>
        <dbReference type="EMBL" id="QBG35525.1"/>
    </source>
</evidence>
<feature type="transmembrane region" description="Helical" evidence="1">
    <location>
        <begin position="6"/>
        <end position="26"/>
    </location>
</feature>
<keyword evidence="1" id="KW-0472">Membrane</keyword>
<dbReference type="InterPro" id="IPR045584">
    <property type="entry name" value="Pilin-like"/>
</dbReference>
<dbReference type="KEGG" id="lsd:EMK97_07250"/>
<proteinExistence type="predicted"/>
<dbReference type="RefSeq" id="WP_130600786.1">
    <property type="nucleotide sequence ID" value="NZ_CP034759.1"/>
</dbReference>
<sequence>MQAKGFTLIELVTVIVIIAILAVTALPKFINVNQDAHDAVAKNIFGSYKTAISLYHSCYITSGEQSAVDDLSCFGAGDVDSSSTGFPLKTDNSQSSNDGTKLTGDFCRQLWFGLLDTEDFVLALHTDASFGGDTDIIYWYSNPDATLPTSYCYYNYIADNQAKGQENWQLRYYPNTGRTTVGRATLG</sequence>
<keyword evidence="1" id="KW-1133">Transmembrane helix</keyword>
<dbReference type="AlphaFoldDB" id="A0A4P6P7T9"/>
<organism evidence="2 3">
    <name type="scientific">Litorilituus sediminis</name>
    <dbReference type="NCBI Taxonomy" id="718192"/>
    <lineage>
        <taxon>Bacteria</taxon>
        <taxon>Pseudomonadati</taxon>
        <taxon>Pseudomonadota</taxon>
        <taxon>Gammaproteobacteria</taxon>
        <taxon>Alteromonadales</taxon>
        <taxon>Colwelliaceae</taxon>
        <taxon>Litorilituus</taxon>
    </lineage>
</organism>
<gene>
    <name evidence="2" type="ORF">EMK97_07250</name>
</gene>
<name>A0A4P6P7T9_9GAMM</name>
<dbReference type="NCBIfam" id="TIGR02532">
    <property type="entry name" value="IV_pilin_GFxxxE"/>
    <property type="match status" value="1"/>
</dbReference>
<dbReference type="PANTHER" id="PTHR30093">
    <property type="entry name" value="GENERAL SECRETION PATHWAY PROTEIN G"/>
    <property type="match status" value="1"/>
</dbReference>
<dbReference type="Pfam" id="PF07963">
    <property type="entry name" value="N_methyl"/>
    <property type="match status" value="1"/>
</dbReference>
<keyword evidence="3" id="KW-1185">Reference proteome</keyword>
<dbReference type="EMBL" id="CP034759">
    <property type="protein sequence ID" value="QBG35525.1"/>
    <property type="molecule type" value="Genomic_DNA"/>
</dbReference>
<dbReference type="OrthoDB" id="6197717at2"/>
<dbReference type="Gene3D" id="3.30.700.10">
    <property type="entry name" value="Glycoprotein, Type 4 Pilin"/>
    <property type="match status" value="1"/>
</dbReference>
<dbReference type="PANTHER" id="PTHR30093:SF7">
    <property type="entry name" value="MSHA MAJOR PILIN SUBUNIT MSHA"/>
    <property type="match status" value="1"/>
</dbReference>
<dbReference type="SUPFAM" id="SSF54523">
    <property type="entry name" value="Pili subunits"/>
    <property type="match status" value="1"/>
</dbReference>
<dbReference type="Proteomes" id="UP000290244">
    <property type="component" value="Chromosome"/>
</dbReference>
<dbReference type="PROSITE" id="PS00409">
    <property type="entry name" value="PROKAR_NTER_METHYL"/>
    <property type="match status" value="1"/>
</dbReference>
<reference evidence="2 3" key="1">
    <citation type="submission" date="2018-12" db="EMBL/GenBank/DDBJ databases">
        <title>Complete genome of Litorilituus sediminis.</title>
        <authorList>
            <person name="Liu A."/>
            <person name="Rong J."/>
        </authorList>
    </citation>
    <scope>NUCLEOTIDE SEQUENCE [LARGE SCALE GENOMIC DNA]</scope>
    <source>
        <strain evidence="2 3">JCM 17549</strain>
    </source>
</reference>
<evidence type="ECO:0000256" key="1">
    <source>
        <dbReference type="SAM" id="Phobius"/>
    </source>
</evidence>
<accession>A0A4P6P7T9</accession>
<protein>
    <submittedName>
        <fullName evidence="2">Prepilin-type N-terminal cleavage/methylation domain-containing protein</fullName>
    </submittedName>
</protein>